<feature type="region of interest" description="Disordered" evidence="2">
    <location>
        <begin position="753"/>
        <end position="785"/>
    </location>
</feature>
<feature type="region of interest" description="Disordered" evidence="2">
    <location>
        <begin position="1578"/>
        <end position="1602"/>
    </location>
</feature>
<accession>A0ABM1BXX2</accession>
<feature type="compositionally biased region" description="Polar residues" evidence="2">
    <location>
        <begin position="767"/>
        <end position="785"/>
    </location>
</feature>
<dbReference type="Proteomes" id="UP000694941">
    <property type="component" value="Unplaced"/>
</dbReference>
<feature type="coiled-coil region" evidence="1">
    <location>
        <begin position="1486"/>
        <end position="1543"/>
    </location>
</feature>
<evidence type="ECO:0000313" key="4">
    <source>
        <dbReference type="RefSeq" id="XP_013790781.1"/>
    </source>
</evidence>
<evidence type="ECO:0000256" key="2">
    <source>
        <dbReference type="SAM" id="MobiDB-lite"/>
    </source>
</evidence>
<feature type="region of interest" description="Disordered" evidence="2">
    <location>
        <begin position="1150"/>
        <end position="1180"/>
    </location>
</feature>
<feature type="compositionally biased region" description="Polar residues" evidence="2">
    <location>
        <begin position="144"/>
        <end position="157"/>
    </location>
</feature>
<gene>
    <name evidence="4" type="primary">LOC106474637</name>
</gene>
<feature type="region of interest" description="Disordered" evidence="2">
    <location>
        <begin position="666"/>
        <end position="701"/>
    </location>
</feature>
<dbReference type="GeneID" id="106474637"/>
<feature type="region of interest" description="Disordered" evidence="2">
    <location>
        <begin position="137"/>
        <end position="162"/>
    </location>
</feature>
<feature type="region of interest" description="Disordered" evidence="2">
    <location>
        <begin position="1008"/>
        <end position="1029"/>
    </location>
</feature>
<reference evidence="4" key="1">
    <citation type="submission" date="2025-08" db="UniProtKB">
        <authorList>
            <consortium name="RefSeq"/>
        </authorList>
    </citation>
    <scope>IDENTIFICATION</scope>
    <source>
        <tissue evidence="4">Muscle</tissue>
    </source>
</reference>
<feature type="region of interest" description="Disordered" evidence="2">
    <location>
        <begin position="231"/>
        <end position="278"/>
    </location>
</feature>
<keyword evidence="1" id="KW-0175">Coiled coil</keyword>
<feature type="region of interest" description="Disordered" evidence="2">
    <location>
        <begin position="724"/>
        <end position="743"/>
    </location>
</feature>
<evidence type="ECO:0000313" key="3">
    <source>
        <dbReference type="Proteomes" id="UP000694941"/>
    </source>
</evidence>
<feature type="compositionally biased region" description="Polar residues" evidence="2">
    <location>
        <begin position="1008"/>
        <end position="1017"/>
    </location>
</feature>
<feature type="coiled-coil region" evidence="1">
    <location>
        <begin position="1258"/>
        <end position="1292"/>
    </location>
</feature>
<organism evidence="3 4">
    <name type="scientific">Limulus polyphemus</name>
    <name type="common">Atlantic horseshoe crab</name>
    <dbReference type="NCBI Taxonomy" id="6850"/>
    <lineage>
        <taxon>Eukaryota</taxon>
        <taxon>Metazoa</taxon>
        <taxon>Ecdysozoa</taxon>
        <taxon>Arthropoda</taxon>
        <taxon>Chelicerata</taxon>
        <taxon>Merostomata</taxon>
        <taxon>Xiphosura</taxon>
        <taxon>Limulidae</taxon>
        <taxon>Limulus</taxon>
    </lineage>
</organism>
<feature type="compositionally biased region" description="Basic and acidic residues" evidence="2">
    <location>
        <begin position="666"/>
        <end position="679"/>
    </location>
</feature>
<dbReference type="RefSeq" id="XP_013790781.1">
    <property type="nucleotide sequence ID" value="XM_013935327.2"/>
</dbReference>
<feature type="coiled-coil region" evidence="1">
    <location>
        <begin position="1402"/>
        <end position="1443"/>
    </location>
</feature>
<feature type="region of interest" description="Disordered" evidence="2">
    <location>
        <begin position="613"/>
        <end position="633"/>
    </location>
</feature>
<evidence type="ECO:0000256" key="1">
    <source>
        <dbReference type="SAM" id="Coils"/>
    </source>
</evidence>
<feature type="compositionally biased region" description="Low complexity" evidence="2">
    <location>
        <begin position="231"/>
        <end position="247"/>
    </location>
</feature>
<proteinExistence type="predicted"/>
<sequence>MDEQSTLHWKEEKSLFSQIVEFHENRLKKEGIDDETKRRLTSLHQAFRVYRSTSIESESSVDDPSLVLDIGATNTAEEILENLGITGQVNPDVPGRFSSSIQNRIQKLHSENLRQMDYRILKSLELSRDSVRTNLLSKRRNSTDDSQMPQIDVNSPGVSKPKLKRKFPFLRTATVLSLHGESQIQQNPGGKYDKLASKNYMETSRPGNIDPFHCQYQRLALLDPLQEGNESLSRQSSLRSISSGRTSPQQNFVPEVSSRKDSYLSTDSDYDEQDDVAANSGKNLSSRISAFDVDNETFNWLKYQISPRIFLSDNRLQQGLMKSTTSAVSSEELVESAKSAAKVETFRPYQKTCENTDLSSTRTSYKDGFNTDIDEHPNLPVIHITSEGLRNDDVDDLKNEMTNPNKLRRSSSLCSFLTTLGDELIMGDKSVYSTPEGNNLCISGFVKETKCNSLKHTKTHEDDSDHVLNITGIQGKENFQNVNYQVNKSSPSGGSAVSLRTYNAKNRDFIPAVSTTQIIHRSALHSNKTKNNSSSLSFSCPSIDQMHSFYDQKSDFASKFQRFHGSLDSDIEIILERGHRCDNTTTVDSDEDVILCILTSPGKPYTEMESTIGNDEEIQDDNPALSSPDSERLHGASHCNTCEDSSLNFTDYLNHLPRLTEGHCARADASQHHKQKEAYAADDSEASSKHNLGNSPPKEKAFIDKGKVNCLEICSNFSSFHQMSPVNQNGKINETRNSQRQSRQAFLTSLLSQNGMGNNEPEKNTKVDNGTQENNQITDTENNVETPNFQYVTTYSFDKEDVDNEPCGWPQGNEISDIHEDFDQSGKLIRKVDSRGREYVVNAFDNQELLLNEISVSESPILEKTSFEPEWHEKNLQDSWVISNCIEPEKKLYGNTASEKEDTDVSGGRFARNVLMSDPDDVNFSHVGTHGYSNNIIEQKQESCDLSKEALDKNRSLTPTKTRVLKTLVCQDFENKTKTRKDSMCILDSSSSERSNGEMNSSSLITVEQEVSGSSITDDGRRQESSCVEDNNVELEYEVSSVKRDEGGSGTRLNGYSVVEPNSMECCPMSNTTLIRDIAPITIAQEEDVNEYALVPNNDPPAGATVDYRTAISKIICDTSEKPLLWKEVIEEEDNLSKEYAEVRNDVCGSTEHEFDSNNRKWGPSFNTETEPKQKTENNLTNDNVNYTSQEHQIKNNAEILGQHNALPREANQKETTYKYEGEKSLARPSPMSSTDTDVLNIQEHSSVIRKSQRGLEFGQASQDLEALRKTIEMTKERRMNALRELKMLQEILGQKENISIPPSWSECSIRSDLSEEKSKNEIEGVCEVEKRNMVNLSNEKDSHFLLTGLSRGFNATCQLKETLDDTGGAFCDNENENQFVIKALEEHYSKTLEEGLSKEGAEELLREMEKLKLLLQEGDRKMEQLEKQVESTTEENIELRMNLLKVQEDLTKQNYHKDSVIEERDSQIVELEKEIKSLSYLRLKSEETQQEHSKKIEELEKIQAEKIAARIHEIRQEADCQLAELNIKVACQEEELIRLRRENSELCIRLKSSENICSVSSQDDVLETNRNLAWLESPLSSPSSGETSRLKKRVEEAESKAKQNQDRADYLNILLNQKLVELNKLQLTLSGQTKELIHLEKAYYQLRCHLRQPSRSRSLSRNSSKLEFQA</sequence>
<protein>
    <submittedName>
        <fullName evidence="4">Uncharacterized protein LOC106474637</fullName>
    </submittedName>
</protein>
<keyword evidence="3" id="KW-1185">Reference proteome</keyword>
<name>A0ABM1BXX2_LIMPO</name>
<feature type="compositionally biased region" description="Low complexity" evidence="2">
    <location>
        <begin position="1578"/>
        <end position="1588"/>
    </location>
</feature>
<feature type="compositionally biased region" description="Basic and acidic residues" evidence="2">
    <location>
        <begin position="1150"/>
        <end position="1159"/>
    </location>
</feature>